<dbReference type="RefSeq" id="XP_029226796.1">
    <property type="nucleotide sequence ID" value="XM_029373093.1"/>
</dbReference>
<accession>A0A422P6R2</accession>
<dbReference type="EMBL" id="MKKU01000407">
    <property type="protein sequence ID" value="RNF13407.1"/>
    <property type="molecule type" value="Genomic_DNA"/>
</dbReference>
<keyword evidence="3" id="KW-1185">Reference proteome</keyword>
<sequence>MGHPRLTPLSWGRRNWRRQRPQRPYARYRPAAGRDQKPTHTPPSLPRAVVAGATVTQGEHSLLRRSAARVFACGTETCRGPRPPHTAPRRLPEKHTYCGPPAPRWGRSVADCNHRGPTIVSPPEMVARQAPPTRLSPHGAAPPRHNTGGSSAPLRPQPPSPSAPQAA</sequence>
<organism evidence="2 3">
    <name type="scientific">Trypanosoma conorhini</name>
    <dbReference type="NCBI Taxonomy" id="83891"/>
    <lineage>
        <taxon>Eukaryota</taxon>
        <taxon>Discoba</taxon>
        <taxon>Euglenozoa</taxon>
        <taxon>Kinetoplastea</taxon>
        <taxon>Metakinetoplastina</taxon>
        <taxon>Trypanosomatida</taxon>
        <taxon>Trypanosomatidae</taxon>
        <taxon>Trypanosoma</taxon>
    </lineage>
</organism>
<protein>
    <submittedName>
        <fullName evidence="2">Uncharacterized protein</fullName>
    </submittedName>
</protein>
<proteinExistence type="predicted"/>
<reference evidence="2 3" key="1">
    <citation type="journal article" date="2018" name="BMC Genomics">
        <title>Genomic comparison of Trypanosoma conorhini and Trypanosoma rangeli to Trypanosoma cruzi strains of high and low virulence.</title>
        <authorList>
            <person name="Bradwell K.R."/>
            <person name="Koparde V.N."/>
            <person name="Matveyev A.V."/>
            <person name="Serrano M.G."/>
            <person name="Alves J.M."/>
            <person name="Parikh H."/>
            <person name="Huang B."/>
            <person name="Lee V."/>
            <person name="Espinosa-Alvarez O."/>
            <person name="Ortiz P.A."/>
            <person name="Costa-Martins A.G."/>
            <person name="Teixeira M.M."/>
            <person name="Buck G.A."/>
        </authorList>
    </citation>
    <scope>NUCLEOTIDE SEQUENCE [LARGE SCALE GENOMIC DNA]</scope>
    <source>
        <strain evidence="2 3">025E</strain>
    </source>
</reference>
<evidence type="ECO:0000313" key="2">
    <source>
        <dbReference type="EMBL" id="RNF13407.1"/>
    </source>
</evidence>
<dbReference type="AlphaFoldDB" id="A0A422P6R2"/>
<name>A0A422P6R2_9TRYP</name>
<dbReference type="GeneID" id="40319816"/>
<evidence type="ECO:0000256" key="1">
    <source>
        <dbReference type="SAM" id="MobiDB-lite"/>
    </source>
</evidence>
<feature type="compositionally biased region" description="Low complexity" evidence="1">
    <location>
        <begin position="22"/>
        <end position="31"/>
    </location>
</feature>
<evidence type="ECO:0000313" key="3">
    <source>
        <dbReference type="Proteomes" id="UP000284403"/>
    </source>
</evidence>
<dbReference type="Proteomes" id="UP000284403">
    <property type="component" value="Unassembled WGS sequence"/>
</dbReference>
<feature type="compositionally biased region" description="Pro residues" evidence="1">
    <location>
        <begin position="155"/>
        <end position="167"/>
    </location>
</feature>
<feature type="region of interest" description="Disordered" evidence="1">
    <location>
        <begin position="76"/>
        <end position="167"/>
    </location>
</feature>
<feature type="region of interest" description="Disordered" evidence="1">
    <location>
        <begin position="1"/>
        <end position="47"/>
    </location>
</feature>
<gene>
    <name evidence="2" type="ORF">Tco025E_06205</name>
</gene>
<comment type="caution">
    <text evidence="2">The sequence shown here is derived from an EMBL/GenBank/DDBJ whole genome shotgun (WGS) entry which is preliminary data.</text>
</comment>